<reference evidence="2" key="1">
    <citation type="submission" date="2018-11" db="EMBL/GenBank/DDBJ databases">
        <title>A distinct lineage of giant viruses engineers rhodopsin photosystems in predatory marine eukaryotes.</title>
        <authorList>
            <person name="Needham D.M."/>
            <person name="Yoshizawa S."/>
            <person name="Hosaka T."/>
            <person name="Poirier C."/>
            <person name="Choi C.-J."/>
            <person name="Hehenberger E."/>
            <person name="Irwin N.A.T."/>
            <person name="Wilken S."/>
            <person name="Yung C.-M."/>
            <person name="Bachy C."/>
            <person name="Kurihara R."/>
            <person name="Nakajima Y."/>
            <person name="Kojima K."/>
            <person name="Kimura-Someya T."/>
            <person name="Leonard G."/>
            <person name="Malmstrom R.R."/>
            <person name="Mende D."/>
            <person name="Olson D.K."/>
            <person name="Sudo Y."/>
            <person name="Sudek S."/>
            <person name="Richards T.A."/>
            <person name="DeLong E.F."/>
            <person name="Keeling P.J."/>
            <person name="Santoro A.E."/>
            <person name="Shirouzu M."/>
            <person name="Iwasaki W."/>
            <person name="Worden A.Z."/>
        </authorList>
    </citation>
    <scope>NUCLEOTIDE SEQUENCE</scope>
</reference>
<name>A0A5B8IHV3_9VIRU</name>
<dbReference type="Gene3D" id="3.40.50.620">
    <property type="entry name" value="HUPs"/>
    <property type="match status" value="1"/>
</dbReference>
<dbReference type="PANTHER" id="PTHR30336">
    <property type="entry name" value="INNER MEMBRANE PROTEIN, PROBABLE PERMEASE"/>
    <property type="match status" value="1"/>
</dbReference>
<feature type="domain" description="DUF218" evidence="1">
    <location>
        <begin position="11"/>
        <end position="142"/>
    </location>
</feature>
<evidence type="ECO:0000259" key="1">
    <source>
        <dbReference type="Pfam" id="PF02698"/>
    </source>
</evidence>
<dbReference type="EMBL" id="MK250087">
    <property type="protein sequence ID" value="QDY52115.1"/>
    <property type="molecule type" value="Genomic_DNA"/>
</dbReference>
<dbReference type="InterPro" id="IPR051599">
    <property type="entry name" value="Cell_Envelope_Assoc"/>
</dbReference>
<evidence type="ECO:0000313" key="2">
    <source>
        <dbReference type="EMBL" id="QDY52115.1"/>
    </source>
</evidence>
<dbReference type="Pfam" id="PF02698">
    <property type="entry name" value="DUF218"/>
    <property type="match status" value="1"/>
</dbReference>
<gene>
    <name evidence="2" type="ORF">3_94</name>
</gene>
<organism evidence="2">
    <name type="scientific">Mimiviridae sp. ChoanoV1</name>
    <dbReference type="NCBI Taxonomy" id="2596887"/>
    <lineage>
        <taxon>Viruses</taxon>
        <taxon>Varidnaviria</taxon>
        <taxon>Bamfordvirae</taxon>
        <taxon>Nucleocytoviricota</taxon>
        <taxon>Megaviricetes</taxon>
        <taxon>Imitervirales</taxon>
        <taxon>Schizomimiviridae</taxon>
    </lineage>
</organism>
<dbReference type="InterPro" id="IPR014729">
    <property type="entry name" value="Rossmann-like_a/b/a_fold"/>
</dbReference>
<accession>A0A5B8IHV3</accession>
<proteinExistence type="predicted"/>
<dbReference type="InterPro" id="IPR003848">
    <property type="entry name" value="DUF218"/>
</dbReference>
<dbReference type="CDD" id="cd06259">
    <property type="entry name" value="YdcF-like"/>
    <property type="match status" value="1"/>
</dbReference>
<dbReference type="GO" id="GO:0005886">
    <property type="term" value="C:plasma membrane"/>
    <property type="evidence" value="ECO:0007669"/>
    <property type="project" value="TreeGrafter"/>
</dbReference>
<sequence length="222" mass="26322">MDINNSKFKPIFVLAGGNKNDNEPHEFVKKRLDKAVELYQLNSKKLIKSKIICMGGGTYHKPPNLTDNGFVKHESTICANYLIEKKIPSSDILKEWFSYDTIANGYFAFNNFILPFDFNNIIIISSDFHINRVKVIFNYLKIIFKKRDLVIKYFDTNSYVSNEVYKIREERENNSIINFQKNIIRKINNLYDFSIWFYTEHNSYKSKLEIKYSKDNNLKNTY</sequence>
<dbReference type="PANTHER" id="PTHR30336:SF20">
    <property type="entry name" value="DUF218 DOMAIN-CONTAINING PROTEIN"/>
    <property type="match status" value="1"/>
</dbReference>
<protein>
    <submittedName>
        <fullName evidence="2">DUF218 domain protein</fullName>
    </submittedName>
</protein>